<evidence type="ECO:0000313" key="3">
    <source>
        <dbReference type="EMBL" id="MBF5059670.1"/>
    </source>
</evidence>
<evidence type="ECO:0000256" key="2">
    <source>
        <dbReference type="SAM" id="Phobius"/>
    </source>
</evidence>
<dbReference type="Proteomes" id="UP001194714">
    <property type="component" value="Unassembled WGS sequence"/>
</dbReference>
<evidence type="ECO:0000313" key="4">
    <source>
        <dbReference type="Proteomes" id="UP001194714"/>
    </source>
</evidence>
<organism evidence="3 4">
    <name type="scientific">Candidatus Neptunichlamydia vexilliferae</name>
    <dbReference type="NCBI Taxonomy" id="1651774"/>
    <lineage>
        <taxon>Bacteria</taxon>
        <taxon>Pseudomonadati</taxon>
        <taxon>Chlamydiota</taxon>
        <taxon>Chlamydiia</taxon>
        <taxon>Parachlamydiales</taxon>
        <taxon>Simkaniaceae</taxon>
        <taxon>Candidatus Neptunichlamydia</taxon>
    </lineage>
</organism>
<evidence type="ECO:0000256" key="1">
    <source>
        <dbReference type="SAM" id="Coils"/>
    </source>
</evidence>
<proteinExistence type="predicted"/>
<keyword evidence="2" id="KW-0812">Transmembrane</keyword>
<dbReference type="EMBL" id="JAAEJV010000034">
    <property type="protein sequence ID" value="MBF5059670.1"/>
    <property type="molecule type" value="Genomic_DNA"/>
</dbReference>
<comment type="caution">
    <text evidence="3">The sequence shown here is derived from an EMBL/GenBank/DDBJ whole genome shotgun (WGS) entry which is preliminary data.</text>
</comment>
<feature type="transmembrane region" description="Helical" evidence="2">
    <location>
        <begin position="36"/>
        <end position="56"/>
    </location>
</feature>
<reference evidence="3 4" key="1">
    <citation type="submission" date="2020-01" db="EMBL/GenBank/DDBJ databases">
        <title>Draft genome sequence of Cand. Neptunochlamydia vexilliferae K9.</title>
        <authorList>
            <person name="Schulz F."/>
            <person name="Koestlbacher S."/>
            <person name="Wascher F."/>
            <person name="Pizzetti I."/>
            <person name="Horn M."/>
        </authorList>
    </citation>
    <scope>NUCLEOTIDE SEQUENCE [LARGE SCALE GENOMIC DNA]</scope>
    <source>
        <strain evidence="3 4">K9</strain>
    </source>
</reference>
<sequence>MQTVTLNIGQYPFQIPEEALGTEQVYVNANKGEGIVAVNFFLATLMNAGNIFYYSASTLLGTLGKFPIYGEEEARKHLFEEGKSALNTTICFALSFFLSFAACFNSNWAKGFVRVTNLPDTAHDSLIAQQLQHEDPEKKAIEESKREAERKKQDKELKIALEQQKIKEAAEHLVKELDEKIKELEKVFAGYERACIDFNKDWMGNKDDLKNRGVSNVLTRLEKRAKIDVNTHINTEDTFAKRVEKHKEYGDLPKKYETYKDRIRCIRCWQSLKKLVAASQDHLALVDELYAGKWAELYKK</sequence>
<keyword evidence="2" id="KW-1133">Transmembrane helix</keyword>
<gene>
    <name evidence="3" type="ORF">NEPTK9_001186</name>
</gene>
<name>A0ABS0B0E4_9BACT</name>
<feature type="coiled-coil region" evidence="1">
    <location>
        <begin position="138"/>
        <end position="194"/>
    </location>
</feature>
<keyword evidence="1" id="KW-0175">Coiled coil</keyword>
<protein>
    <submittedName>
        <fullName evidence="3">Uncharacterized protein</fullName>
    </submittedName>
</protein>
<feature type="transmembrane region" description="Helical" evidence="2">
    <location>
        <begin position="85"/>
        <end position="104"/>
    </location>
</feature>
<keyword evidence="2" id="KW-0472">Membrane</keyword>
<dbReference type="RefSeq" id="WP_194847977.1">
    <property type="nucleotide sequence ID" value="NZ_JAAEJV010000034.1"/>
</dbReference>
<accession>A0ABS0B0E4</accession>
<keyword evidence="4" id="KW-1185">Reference proteome</keyword>